<proteinExistence type="predicted"/>
<name>A0A0X1T3I1_PSEAA</name>
<evidence type="ECO:0008006" key="3">
    <source>
        <dbReference type="Google" id="ProtNLM"/>
    </source>
</evidence>
<dbReference type="KEGG" id="pagb:AWM79_15855"/>
<gene>
    <name evidence="1" type="ORF">AWM79_15855</name>
</gene>
<dbReference type="STRING" id="46677.AWM79_15855"/>
<accession>A0A0X1T3I1</accession>
<sequence length="209" mass="23175">MFDAQVCVLREHYQITTTDQRGHGLDVSVTEPFSLLDKAISSGMSQGGYVSLRTARCSPKIVLIATHAGVEEQNQETVYLRHLSEWFESSLTNEILQNLHGFILDADQELAGLWIKKRQAIDTRAPSSNLMALANRDDLAPALSNPNILALVVWRDEDSAITIEQARQPETKNVHSPFMEVSGAIHSANMLQENIVDTKIQALLTEALP</sequence>
<dbReference type="EMBL" id="CP014135">
    <property type="protein sequence ID" value="AMB86696.1"/>
    <property type="molecule type" value="Genomic_DNA"/>
</dbReference>
<dbReference type="InterPro" id="IPR029058">
    <property type="entry name" value="AB_hydrolase_fold"/>
</dbReference>
<evidence type="ECO:0000313" key="2">
    <source>
        <dbReference type="Proteomes" id="UP000063229"/>
    </source>
</evidence>
<dbReference type="Proteomes" id="UP000063229">
    <property type="component" value="Chromosome"/>
</dbReference>
<protein>
    <recommendedName>
        <fullName evidence="3">AB hydrolase-1 domain-containing protein</fullName>
    </recommendedName>
</protein>
<reference evidence="1 2" key="1">
    <citation type="submission" date="2016-01" db="EMBL/GenBank/DDBJ databases">
        <authorList>
            <person name="McClelland M."/>
            <person name="Jain A."/>
            <person name="Saraogi P."/>
            <person name="Mendelson R."/>
            <person name="Westerman R."/>
            <person name="SanMiguel P."/>
            <person name="Csonka L."/>
        </authorList>
    </citation>
    <scope>NUCLEOTIDE SEQUENCE [LARGE SCALE GENOMIC DNA]</scope>
    <source>
        <strain evidence="1 2">NCPPB 2472</strain>
    </source>
</reference>
<evidence type="ECO:0000313" key="1">
    <source>
        <dbReference type="EMBL" id="AMB86696.1"/>
    </source>
</evidence>
<dbReference type="RefSeq" id="WP_060783239.1">
    <property type="nucleotide sequence ID" value="NZ_CP014135.1"/>
</dbReference>
<keyword evidence="2" id="KW-1185">Reference proteome</keyword>
<dbReference type="AlphaFoldDB" id="A0A0X1T3I1"/>
<dbReference type="SUPFAM" id="SSF53474">
    <property type="entry name" value="alpha/beta-Hydrolases"/>
    <property type="match status" value="1"/>
</dbReference>
<organism evidence="1 2">
    <name type="scientific">Pseudomonas agarici</name>
    <dbReference type="NCBI Taxonomy" id="46677"/>
    <lineage>
        <taxon>Bacteria</taxon>
        <taxon>Pseudomonadati</taxon>
        <taxon>Pseudomonadota</taxon>
        <taxon>Gammaproteobacteria</taxon>
        <taxon>Pseudomonadales</taxon>
        <taxon>Pseudomonadaceae</taxon>
        <taxon>Pseudomonas</taxon>
    </lineage>
</organism>
<dbReference type="Gene3D" id="3.40.50.1820">
    <property type="entry name" value="alpha/beta hydrolase"/>
    <property type="match status" value="1"/>
</dbReference>